<sequence>MRSPLIRRVTAVLAAAVIAVLTIMSPSAAQAHSLDSSTISLRTSEDGADATVSVAARTLEDAVGSSDADTLVSYLADHLTATGADGAVWGETWGEATFETVEGIESVSVDVTFDTGGADGDDLVLSYDGVIEADSGHEAVVVLTDASDNVSTAGVITSSEPSIAIGDASADAASSASTGVLDMVGLGFHHVLEGADHLLFLVTLLLVAPMVAVARRWRPREAAAGTVRDLLAVVTAFTAGHTITLVAAALGWVSFPAGPVEVLVAVSIGIAGIHAIRPLTRRGEVLIAGGFGLVHGLAFAGILTDLGLSGPTSVLSLLAFNVGVELSQLTVVALVFPSLWILARSSWAAPVRRGGAAVALVMATVWVLDRLGVLTDPLAGVEDAVIADAWMVALGLFVLAGAAWARDRRRIRGDAPARELSLR</sequence>
<evidence type="ECO:0000256" key="2">
    <source>
        <dbReference type="SAM" id="SignalP"/>
    </source>
</evidence>
<evidence type="ECO:0000256" key="1">
    <source>
        <dbReference type="SAM" id="Phobius"/>
    </source>
</evidence>
<protein>
    <recommendedName>
        <fullName evidence="5">HupE/UreJ family protein</fullName>
    </recommendedName>
</protein>
<feature type="signal peptide" evidence="2">
    <location>
        <begin position="1"/>
        <end position="31"/>
    </location>
</feature>
<keyword evidence="1" id="KW-0812">Transmembrane</keyword>
<comment type="caution">
    <text evidence="3">The sequence shown here is derived from an EMBL/GenBank/DDBJ whole genome shotgun (WGS) entry which is preliminary data.</text>
</comment>
<evidence type="ECO:0000313" key="4">
    <source>
        <dbReference type="Proteomes" id="UP000675409"/>
    </source>
</evidence>
<feature type="transmembrane region" description="Helical" evidence="1">
    <location>
        <begin position="315"/>
        <end position="342"/>
    </location>
</feature>
<feature type="transmembrane region" description="Helical" evidence="1">
    <location>
        <begin position="354"/>
        <end position="373"/>
    </location>
</feature>
<feature type="transmembrane region" description="Helical" evidence="1">
    <location>
        <begin position="230"/>
        <end position="252"/>
    </location>
</feature>
<name>A0ABS1LMK4_9MICO</name>
<dbReference type="Pfam" id="PF13795">
    <property type="entry name" value="HupE_UreJ_2"/>
    <property type="match status" value="1"/>
</dbReference>
<keyword evidence="1" id="KW-1133">Transmembrane helix</keyword>
<feature type="transmembrane region" description="Helical" evidence="1">
    <location>
        <begin position="198"/>
        <end position="218"/>
    </location>
</feature>
<dbReference type="EMBL" id="JABBYC010000024">
    <property type="protein sequence ID" value="MBL0887259.1"/>
    <property type="molecule type" value="Genomic_DNA"/>
</dbReference>
<dbReference type="RefSeq" id="WP_201848121.1">
    <property type="nucleotide sequence ID" value="NZ_JABBYC010000024.1"/>
</dbReference>
<organism evidence="3 4">
    <name type="scientific">Myceligenerans indicum</name>
    <dbReference type="NCBI Taxonomy" id="2593663"/>
    <lineage>
        <taxon>Bacteria</taxon>
        <taxon>Bacillati</taxon>
        <taxon>Actinomycetota</taxon>
        <taxon>Actinomycetes</taxon>
        <taxon>Micrococcales</taxon>
        <taxon>Promicromonosporaceae</taxon>
        <taxon>Myceligenerans</taxon>
    </lineage>
</organism>
<dbReference type="InterPro" id="IPR032809">
    <property type="entry name" value="Put_HupE_UreJ"/>
</dbReference>
<feature type="transmembrane region" description="Helical" evidence="1">
    <location>
        <begin position="385"/>
        <end position="405"/>
    </location>
</feature>
<accession>A0ABS1LMK4</accession>
<proteinExistence type="predicted"/>
<evidence type="ECO:0000313" key="3">
    <source>
        <dbReference type="EMBL" id="MBL0887259.1"/>
    </source>
</evidence>
<keyword evidence="1" id="KW-0472">Membrane</keyword>
<feature type="transmembrane region" description="Helical" evidence="1">
    <location>
        <begin position="285"/>
        <end position="303"/>
    </location>
</feature>
<feature type="transmembrane region" description="Helical" evidence="1">
    <location>
        <begin position="258"/>
        <end position="276"/>
    </location>
</feature>
<keyword evidence="2" id="KW-0732">Signal</keyword>
<feature type="chain" id="PRO_5046109639" description="HupE/UreJ family protein" evidence="2">
    <location>
        <begin position="32"/>
        <end position="423"/>
    </location>
</feature>
<reference evidence="3 4" key="1">
    <citation type="journal article" date="2021" name="Arch. Microbiol.">
        <title>Myceligenerans indicum sp. nov., an actinobacterium isolated from mangrove sediment of Sundarbans, India.</title>
        <authorList>
            <person name="Asha K."/>
            <person name="Bhadury P."/>
        </authorList>
    </citation>
    <scope>NUCLEOTIDE SEQUENCE [LARGE SCALE GENOMIC DNA]</scope>
    <source>
        <strain evidence="3 4">I2</strain>
    </source>
</reference>
<evidence type="ECO:0008006" key="5">
    <source>
        <dbReference type="Google" id="ProtNLM"/>
    </source>
</evidence>
<keyword evidence="4" id="KW-1185">Reference proteome</keyword>
<dbReference type="Proteomes" id="UP000675409">
    <property type="component" value="Unassembled WGS sequence"/>
</dbReference>
<gene>
    <name evidence="3" type="ORF">HGK34_13400</name>
</gene>